<evidence type="ECO:0000259" key="2">
    <source>
        <dbReference type="Pfam" id="PF01243"/>
    </source>
</evidence>
<dbReference type="AlphaFoldDB" id="A0A1H5DKE1"/>
<proteinExistence type="predicted"/>
<dbReference type="GO" id="GO:0070967">
    <property type="term" value="F:coenzyme F420 binding"/>
    <property type="evidence" value="ECO:0007669"/>
    <property type="project" value="TreeGrafter"/>
</dbReference>
<accession>A0A1H5DKE1</accession>
<name>A0A1H5DKE1_RHOJO</name>
<dbReference type="OrthoDB" id="157302at2"/>
<gene>
    <name evidence="3" type="ORF">SAMN04490220_5569</name>
</gene>
<dbReference type="InterPro" id="IPR019966">
    <property type="entry name" value="F420-dep_enz_PPOX_Rv3369"/>
</dbReference>
<dbReference type="GO" id="GO:0016627">
    <property type="term" value="F:oxidoreductase activity, acting on the CH-CH group of donors"/>
    <property type="evidence" value="ECO:0007669"/>
    <property type="project" value="TreeGrafter"/>
</dbReference>
<dbReference type="Proteomes" id="UP000183407">
    <property type="component" value="Unassembled WGS sequence"/>
</dbReference>
<reference evidence="4" key="1">
    <citation type="submission" date="2016-10" db="EMBL/GenBank/DDBJ databases">
        <authorList>
            <person name="Varghese N."/>
        </authorList>
    </citation>
    <scope>NUCLEOTIDE SEQUENCE [LARGE SCALE GENOMIC DNA]</scope>
    <source>
        <strain evidence="4">DSM 44719</strain>
    </source>
</reference>
<dbReference type="Gene3D" id="2.30.110.10">
    <property type="entry name" value="Electron Transport, Fmn-binding Protein, Chain A"/>
    <property type="match status" value="1"/>
</dbReference>
<organism evidence="3 4">
    <name type="scientific">Rhodococcus jostii</name>
    <dbReference type="NCBI Taxonomy" id="132919"/>
    <lineage>
        <taxon>Bacteria</taxon>
        <taxon>Bacillati</taxon>
        <taxon>Actinomycetota</taxon>
        <taxon>Actinomycetes</taxon>
        <taxon>Mycobacteriales</taxon>
        <taxon>Nocardiaceae</taxon>
        <taxon>Rhodococcus</taxon>
    </lineage>
</organism>
<dbReference type="RefSeq" id="WP_073361746.1">
    <property type="nucleotide sequence ID" value="NZ_FNTL01000004.1"/>
</dbReference>
<evidence type="ECO:0000313" key="3">
    <source>
        <dbReference type="EMBL" id="SED79304.1"/>
    </source>
</evidence>
<sequence length="138" mass="15160">MTLSASAIPESVADRLERETIVWLTTVGRSGTPVPTPVWFEWSGTEFLIFSRPETAKLANIEKNPQVALNFNSSAQGGEVSVFTGTGRVDADGPTPAEWAAYVEKYSGDMAGLEYTPEKFQQDYSTLIRVTPGRLRGW</sequence>
<dbReference type="InterPro" id="IPR052019">
    <property type="entry name" value="F420H2_bilvrd_red/Heme_oxyg"/>
</dbReference>
<dbReference type="PANTHER" id="PTHR35176:SF6">
    <property type="entry name" value="HEME OXYGENASE HI_0854-RELATED"/>
    <property type="match status" value="1"/>
</dbReference>
<dbReference type="PANTHER" id="PTHR35176">
    <property type="entry name" value="HEME OXYGENASE HI_0854-RELATED"/>
    <property type="match status" value="1"/>
</dbReference>
<dbReference type="InterPro" id="IPR011576">
    <property type="entry name" value="Pyridox_Oxase_N"/>
</dbReference>
<dbReference type="GO" id="GO:0005829">
    <property type="term" value="C:cytosol"/>
    <property type="evidence" value="ECO:0007669"/>
    <property type="project" value="TreeGrafter"/>
</dbReference>
<dbReference type="SUPFAM" id="SSF50475">
    <property type="entry name" value="FMN-binding split barrel"/>
    <property type="match status" value="1"/>
</dbReference>
<evidence type="ECO:0000256" key="1">
    <source>
        <dbReference type="ARBA" id="ARBA00023002"/>
    </source>
</evidence>
<dbReference type="NCBIfam" id="TIGR03667">
    <property type="entry name" value="Rv3369"/>
    <property type="match status" value="1"/>
</dbReference>
<dbReference type="Pfam" id="PF01243">
    <property type="entry name" value="PNPOx_N"/>
    <property type="match status" value="1"/>
</dbReference>
<dbReference type="EMBL" id="FNTL01000004">
    <property type="protein sequence ID" value="SED79304.1"/>
    <property type="molecule type" value="Genomic_DNA"/>
</dbReference>
<evidence type="ECO:0000313" key="4">
    <source>
        <dbReference type="Proteomes" id="UP000183407"/>
    </source>
</evidence>
<protein>
    <submittedName>
        <fullName evidence="3">PPOX class probable F420-dependent enzyme, Rv3369 family</fullName>
    </submittedName>
</protein>
<keyword evidence="1" id="KW-0560">Oxidoreductase</keyword>
<dbReference type="InterPro" id="IPR012349">
    <property type="entry name" value="Split_barrel_FMN-bd"/>
</dbReference>
<feature type="domain" description="Pyridoxamine 5'-phosphate oxidase N-terminal" evidence="2">
    <location>
        <begin position="9"/>
        <end position="138"/>
    </location>
</feature>